<feature type="compositionally biased region" description="Basic and acidic residues" evidence="1">
    <location>
        <begin position="67"/>
        <end position="114"/>
    </location>
</feature>
<dbReference type="Proteomes" id="UP000825729">
    <property type="component" value="Unassembled WGS sequence"/>
</dbReference>
<name>A0AAV7DZU8_ARIFI</name>
<feature type="region of interest" description="Disordered" evidence="1">
    <location>
        <begin position="57"/>
        <end position="114"/>
    </location>
</feature>
<dbReference type="AlphaFoldDB" id="A0AAV7DZU8"/>
<dbReference type="EMBL" id="JAINDJ010000007">
    <property type="protein sequence ID" value="KAG9441913.1"/>
    <property type="molecule type" value="Genomic_DNA"/>
</dbReference>
<comment type="caution">
    <text evidence="2">The sequence shown here is derived from an EMBL/GenBank/DDBJ whole genome shotgun (WGS) entry which is preliminary data.</text>
</comment>
<organism evidence="2 3">
    <name type="scientific">Aristolochia fimbriata</name>
    <name type="common">White veined hardy Dutchman's pipe vine</name>
    <dbReference type="NCBI Taxonomy" id="158543"/>
    <lineage>
        <taxon>Eukaryota</taxon>
        <taxon>Viridiplantae</taxon>
        <taxon>Streptophyta</taxon>
        <taxon>Embryophyta</taxon>
        <taxon>Tracheophyta</taxon>
        <taxon>Spermatophyta</taxon>
        <taxon>Magnoliopsida</taxon>
        <taxon>Magnoliidae</taxon>
        <taxon>Piperales</taxon>
        <taxon>Aristolochiaceae</taxon>
        <taxon>Aristolochia</taxon>
    </lineage>
</organism>
<feature type="region of interest" description="Disordered" evidence="1">
    <location>
        <begin position="136"/>
        <end position="158"/>
    </location>
</feature>
<proteinExistence type="predicted"/>
<protein>
    <submittedName>
        <fullName evidence="2">Uncharacterized protein</fullName>
    </submittedName>
</protein>
<keyword evidence="3" id="KW-1185">Reference proteome</keyword>
<gene>
    <name evidence="2" type="ORF">H6P81_017767</name>
</gene>
<evidence type="ECO:0000313" key="2">
    <source>
        <dbReference type="EMBL" id="KAG9441913.1"/>
    </source>
</evidence>
<evidence type="ECO:0000256" key="1">
    <source>
        <dbReference type="SAM" id="MobiDB-lite"/>
    </source>
</evidence>
<reference evidence="2 3" key="1">
    <citation type="submission" date="2021-07" db="EMBL/GenBank/DDBJ databases">
        <title>The Aristolochia fimbriata genome: insights into angiosperm evolution, floral development and chemical biosynthesis.</title>
        <authorList>
            <person name="Jiao Y."/>
        </authorList>
    </citation>
    <scope>NUCLEOTIDE SEQUENCE [LARGE SCALE GENOMIC DNA]</scope>
    <source>
        <strain evidence="2">IBCAS-2021</strain>
        <tissue evidence="2">Leaf</tissue>
    </source>
</reference>
<evidence type="ECO:0000313" key="3">
    <source>
        <dbReference type="Proteomes" id="UP000825729"/>
    </source>
</evidence>
<accession>A0AAV7DZU8</accession>
<sequence>MRLLNDKYFQFTLIPIPSKVQCRGGSETRAGERIRGSSVFVSLSRADAGVGVRVLEPGRRRASSHRRAWEGEKERRERERWGDKRERGEERVGTRERKERGERGERGGQREGRECKAEIGHIYHEGEINDALGLYESKSNDPTSSAHQAVSKVSMDTK</sequence>